<name>A0A915D2N0_9BILA</name>
<feature type="domain" description="C2H2-type" evidence="3">
    <location>
        <begin position="5"/>
        <end position="37"/>
    </location>
</feature>
<feature type="region of interest" description="Disordered" evidence="2">
    <location>
        <begin position="472"/>
        <end position="497"/>
    </location>
</feature>
<dbReference type="AlphaFoldDB" id="A0A915D2N0"/>
<feature type="compositionally biased region" description="Low complexity" evidence="2">
    <location>
        <begin position="429"/>
        <end position="439"/>
    </location>
</feature>
<evidence type="ECO:0000259" key="3">
    <source>
        <dbReference type="SMART" id="SM00355"/>
    </source>
</evidence>
<dbReference type="InterPro" id="IPR013087">
    <property type="entry name" value="Znf_C2H2_type"/>
</dbReference>
<feature type="compositionally biased region" description="Basic and acidic residues" evidence="2">
    <location>
        <begin position="597"/>
        <end position="612"/>
    </location>
</feature>
<organism evidence="4 5">
    <name type="scientific">Ditylenchus dipsaci</name>
    <dbReference type="NCBI Taxonomy" id="166011"/>
    <lineage>
        <taxon>Eukaryota</taxon>
        <taxon>Metazoa</taxon>
        <taxon>Ecdysozoa</taxon>
        <taxon>Nematoda</taxon>
        <taxon>Chromadorea</taxon>
        <taxon>Rhabditida</taxon>
        <taxon>Tylenchina</taxon>
        <taxon>Tylenchomorpha</taxon>
        <taxon>Sphaerularioidea</taxon>
        <taxon>Anguinidae</taxon>
        <taxon>Anguininae</taxon>
        <taxon>Ditylenchus</taxon>
    </lineage>
</organism>
<feature type="compositionally biased region" description="Low complexity" evidence="2">
    <location>
        <begin position="409"/>
        <end position="421"/>
    </location>
</feature>
<accession>A0A915D2N0</accession>
<feature type="compositionally biased region" description="Polar residues" evidence="2">
    <location>
        <begin position="396"/>
        <end position="407"/>
    </location>
</feature>
<keyword evidence="1" id="KW-0175">Coiled coil</keyword>
<dbReference type="SMART" id="SM00355">
    <property type="entry name" value="ZnF_C2H2"/>
    <property type="match status" value="2"/>
</dbReference>
<feature type="region of interest" description="Disordered" evidence="2">
    <location>
        <begin position="146"/>
        <end position="167"/>
    </location>
</feature>
<dbReference type="WBParaSite" id="jg14907.2">
    <property type="protein sequence ID" value="jg14907.2"/>
    <property type="gene ID" value="jg14907"/>
</dbReference>
<keyword evidence="4" id="KW-1185">Reference proteome</keyword>
<dbReference type="Proteomes" id="UP000887574">
    <property type="component" value="Unplaced"/>
</dbReference>
<feature type="compositionally biased region" description="Basic and acidic residues" evidence="2">
    <location>
        <begin position="158"/>
        <end position="167"/>
    </location>
</feature>
<feature type="region of interest" description="Disordered" evidence="2">
    <location>
        <begin position="593"/>
        <end position="641"/>
    </location>
</feature>
<sequence>MPFELKCLECQKNCSGQYYGGSFGSLISLEAHLVKEHFFECFVHQCPICPFAYFPSEQTLISHFQQSHEGVDRIEVKFINVEPDCWALDYTSRLHLKDSLNKSVFQMLQAVHEPIKTEPLEKELDGLSINTSSSSYSADNNIVHNEEGSEAASSQAHEPTERVDQGHIKDEFVVEPVLVECGSQTSPPQSPDSLRHPLWKKQDCESATLVSTTAAIDAFTKRTAGMVVSVNRLQGEQSKAEVSQHLTDDIEQARDASVAEFMCGSPVNNHLSMYSLAAKLDESNTSTQIENLSSSLPGDLRVQKSRSSSENVEENLAERSTELVLHQPQTLVKKRKRSMANSQNVIGKKKKLSEKKKKKEDAFLAMTEKTKCSDPNVSEDSLNLTLSPLDLNLSHDQQASNVSSGPENSLLTSEETSPSPSSRKDATYQDTEQSDQSQDTSEDFVLKRSERLKKLHVSAEQDVAGQALRLQQLKPGYKQPHRSPSRSLLEKQSSDDEDFPLEEILAEHVVNGEIKYLLAHQDDFAKLREFEKEERKKVEKEAVEKAKKEAEKQTARAAKLAAASALAKRPRASSCNRVAKSILGAIVLLKTRNQNNQKKDASTKRFRTDVRLSSRKRGKSVKENYSKISSSQDPAAKRPKHNVDTTFFWVEHDDHTKSTKRSAYLKMKRP</sequence>
<protein>
    <submittedName>
        <fullName evidence="5">C2H2-type domain-containing protein</fullName>
    </submittedName>
</protein>
<feature type="region of interest" description="Disordered" evidence="2">
    <location>
        <begin position="396"/>
        <end position="443"/>
    </location>
</feature>
<feature type="coiled-coil region" evidence="1">
    <location>
        <begin position="528"/>
        <end position="563"/>
    </location>
</feature>
<feature type="domain" description="C2H2-type" evidence="3">
    <location>
        <begin position="44"/>
        <end position="68"/>
    </location>
</feature>
<proteinExistence type="predicted"/>
<evidence type="ECO:0000256" key="1">
    <source>
        <dbReference type="SAM" id="Coils"/>
    </source>
</evidence>
<feature type="compositionally biased region" description="Basic residues" evidence="2">
    <location>
        <begin position="347"/>
        <end position="358"/>
    </location>
</feature>
<evidence type="ECO:0000256" key="2">
    <source>
        <dbReference type="SAM" id="MobiDB-lite"/>
    </source>
</evidence>
<feature type="region of interest" description="Disordered" evidence="2">
    <location>
        <begin position="299"/>
        <end position="359"/>
    </location>
</feature>
<evidence type="ECO:0000313" key="4">
    <source>
        <dbReference type="Proteomes" id="UP000887574"/>
    </source>
</evidence>
<evidence type="ECO:0000313" key="5">
    <source>
        <dbReference type="WBParaSite" id="jg14907.2"/>
    </source>
</evidence>
<reference evidence="5" key="1">
    <citation type="submission" date="2022-11" db="UniProtKB">
        <authorList>
            <consortium name="WormBaseParasite"/>
        </authorList>
    </citation>
    <scope>IDENTIFICATION</scope>
</reference>